<name>A0A6G7VLD5_9RHOB</name>
<dbReference type="SMART" id="SM00028">
    <property type="entry name" value="TPR"/>
    <property type="match status" value="3"/>
</dbReference>
<feature type="signal peptide" evidence="4">
    <location>
        <begin position="1"/>
        <end position="23"/>
    </location>
</feature>
<dbReference type="Pfam" id="PF13432">
    <property type="entry name" value="TPR_16"/>
    <property type="match status" value="1"/>
</dbReference>
<keyword evidence="6" id="KW-1185">Reference proteome</keyword>
<dbReference type="InterPro" id="IPR011990">
    <property type="entry name" value="TPR-like_helical_dom_sf"/>
</dbReference>
<proteinExistence type="predicted"/>
<reference evidence="5 6" key="1">
    <citation type="submission" date="2020-03" db="EMBL/GenBank/DDBJ databases">
        <title>Complete genome sequence of Monaibacterium sp. ALG8 with diverse plasmids.</title>
        <authorList>
            <person name="Sun C."/>
        </authorList>
    </citation>
    <scope>NUCLEOTIDE SEQUENCE [LARGE SCALE GENOMIC DNA]</scope>
    <source>
        <strain evidence="5 6">ALG8</strain>
    </source>
</reference>
<keyword evidence="4" id="KW-0732">Signal</keyword>
<dbReference type="SUPFAM" id="SSF48452">
    <property type="entry name" value="TPR-like"/>
    <property type="match status" value="1"/>
</dbReference>
<dbReference type="PANTHER" id="PTHR44858:SF1">
    <property type="entry name" value="UDP-N-ACETYLGLUCOSAMINE--PEPTIDE N-ACETYLGLUCOSAMINYLTRANSFERASE SPINDLY-RELATED"/>
    <property type="match status" value="1"/>
</dbReference>
<keyword evidence="1" id="KW-0677">Repeat</keyword>
<organism evidence="5 6">
    <name type="scientific">Pontivivens nitratireducens</name>
    <dbReference type="NCBI Taxonomy" id="2758038"/>
    <lineage>
        <taxon>Bacteria</taxon>
        <taxon>Pseudomonadati</taxon>
        <taxon>Pseudomonadota</taxon>
        <taxon>Alphaproteobacteria</taxon>
        <taxon>Rhodobacterales</taxon>
        <taxon>Paracoccaceae</taxon>
        <taxon>Pontivivens</taxon>
    </lineage>
</organism>
<dbReference type="Gene3D" id="1.25.40.10">
    <property type="entry name" value="Tetratricopeptide repeat domain"/>
    <property type="match status" value="1"/>
</dbReference>
<dbReference type="InterPro" id="IPR050498">
    <property type="entry name" value="Ycf3"/>
</dbReference>
<feature type="repeat" description="TPR" evidence="3">
    <location>
        <begin position="96"/>
        <end position="129"/>
    </location>
</feature>
<evidence type="ECO:0000313" key="5">
    <source>
        <dbReference type="EMBL" id="QIK40849.1"/>
    </source>
</evidence>
<dbReference type="KEGG" id="mon:G8E03_08785"/>
<dbReference type="GO" id="GO:0009279">
    <property type="term" value="C:cell outer membrane"/>
    <property type="evidence" value="ECO:0007669"/>
    <property type="project" value="TreeGrafter"/>
</dbReference>
<dbReference type="AlphaFoldDB" id="A0A6G7VLD5"/>
<dbReference type="InterPro" id="IPR019734">
    <property type="entry name" value="TPR_rpt"/>
</dbReference>
<evidence type="ECO:0000256" key="3">
    <source>
        <dbReference type="PROSITE-ProRule" id="PRU00339"/>
    </source>
</evidence>
<evidence type="ECO:0000313" key="6">
    <source>
        <dbReference type="Proteomes" id="UP000500791"/>
    </source>
</evidence>
<gene>
    <name evidence="5" type="ORF">G8E03_08785</name>
</gene>
<keyword evidence="2 3" id="KW-0802">TPR repeat</keyword>
<dbReference type="GO" id="GO:0046813">
    <property type="term" value="P:receptor-mediated virion attachment to host cell"/>
    <property type="evidence" value="ECO:0007669"/>
    <property type="project" value="TreeGrafter"/>
</dbReference>
<dbReference type="Proteomes" id="UP000500791">
    <property type="component" value="Chromosome"/>
</dbReference>
<evidence type="ECO:0000256" key="1">
    <source>
        <dbReference type="ARBA" id="ARBA00022737"/>
    </source>
</evidence>
<evidence type="ECO:0000256" key="4">
    <source>
        <dbReference type="SAM" id="SignalP"/>
    </source>
</evidence>
<feature type="chain" id="PRO_5026345209" evidence="4">
    <location>
        <begin position="24"/>
        <end position="181"/>
    </location>
</feature>
<dbReference type="EMBL" id="CP049811">
    <property type="protein sequence ID" value="QIK40849.1"/>
    <property type="molecule type" value="Genomic_DNA"/>
</dbReference>
<dbReference type="RefSeq" id="WP_166190753.1">
    <property type="nucleotide sequence ID" value="NZ_CP049811.1"/>
</dbReference>
<feature type="repeat" description="TPR" evidence="3">
    <location>
        <begin position="130"/>
        <end position="163"/>
    </location>
</feature>
<sequence>MRQVSIALTSLAVALSLALPGMAQDRTLSDLMGQLAQPDARDVPGIQAEIQRRWSRSGSPAVDFLLKRGEDALAQNDLLRAVEHFSAAIDHAPDFAEAWNGRATAYFLQGEYGLSVADIRVTLALNPQHYGAMTGLGLILEEIGDYPRALAAFRMADALNPHQPAVTDALDRLGRMLSADA</sequence>
<evidence type="ECO:0000256" key="2">
    <source>
        <dbReference type="ARBA" id="ARBA00022803"/>
    </source>
</evidence>
<dbReference type="PANTHER" id="PTHR44858">
    <property type="entry name" value="TETRATRICOPEPTIDE REPEAT PROTEIN 6"/>
    <property type="match status" value="1"/>
</dbReference>
<protein>
    <submittedName>
        <fullName evidence="5">Tetratricopeptide repeat protein</fullName>
    </submittedName>
</protein>
<accession>A0A6G7VLD5</accession>
<dbReference type="PROSITE" id="PS50005">
    <property type="entry name" value="TPR"/>
    <property type="match status" value="2"/>
</dbReference>